<dbReference type="GO" id="GO:0003755">
    <property type="term" value="F:peptidyl-prolyl cis-trans isomerase activity"/>
    <property type="evidence" value="ECO:0007669"/>
    <property type="project" value="UniProtKB-UniRule"/>
</dbReference>
<evidence type="ECO:0000256" key="2">
    <source>
        <dbReference type="ARBA" id="ARBA00023235"/>
    </source>
</evidence>
<sequence>MEIQESKTSNNSFAYLDIKIGLEKSGRVIIELFDDIVPRTVKNFKSLCLGSEDPVLCKPLCYQGTQFHRVVPQFMVQGGDVTKNDGTGGRSIYGKQFDDENFELTVNVLFVNLLHSGKL</sequence>
<dbReference type="SUPFAM" id="SSF50891">
    <property type="entry name" value="Cyclophilin-like"/>
    <property type="match status" value="1"/>
</dbReference>
<dbReference type="EC" id="5.2.1.8" evidence="3"/>
<dbReference type="PANTHER" id="PTHR11071">
    <property type="entry name" value="PEPTIDYL-PROLYL CIS-TRANS ISOMERASE"/>
    <property type="match status" value="1"/>
</dbReference>
<dbReference type="GO" id="GO:0005737">
    <property type="term" value="C:cytoplasm"/>
    <property type="evidence" value="ECO:0007669"/>
    <property type="project" value="TreeGrafter"/>
</dbReference>
<proteinExistence type="inferred from homology"/>
<dbReference type="GO" id="GO:0006457">
    <property type="term" value="P:protein folding"/>
    <property type="evidence" value="ECO:0007669"/>
    <property type="project" value="InterPro"/>
</dbReference>
<dbReference type="AlphaFoldDB" id="A0A1Y1LTH2"/>
<evidence type="ECO:0000259" key="4">
    <source>
        <dbReference type="PROSITE" id="PS50072"/>
    </source>
</evidence>
<evidence type="ECO:0000256" key="1">
    <source>
        <dbReference type="ARBA" id="ARBA00023110"/>
    </source>
</evidence>
<reference evidence="5" key="1">
    <citation type="journal article" date="2016" name="Sci. Rep.">
        <title>Molecular characterization of firefly nuptial gifts: a multi-omics approach sheds light on postcopulatory sexual selection.</title>
        <authorList>
            <person name="Al-Wathiqui N."/>
            <person name="Fallon T.R."/>
            <person name="South A."/>
            <person name="Weng J.K."/>
            <person name="Lewis S.M."/>
        </authorList>
    </citation>
    <scope>NUCLEOTIDE SEQUENCE</scope>
</reference>
<keyword evidence="1 3" id="KW-0697">Rotamase</keyword>
<dbReference type="PRINTS" id="PR00153">
    <property type="entry name" value="CSAPPISMRASE"/>
</dbReference>
<dbReference type="PROSITE" id="PS50072">
    <property type="entry name" value="CSA_PPIASE_2"/>
    <property type="match status" value="1"/>
</dbReference>
<protein>
    <recommendedName>
        <fullName evidence="3">Peptidyl-prolyl cis-trans isomerase</fullName>
        <shortName evidence="3">PPIase</shortName>
        <ecNumber evidence="3">5.2.1.8</ecNumber>
    </recommendedName>
</protein>
<dbReference type="InterPro" id="IPR029000">
    <property type="entry name" value="Cyclophilin-like_dom_sf"/>
</dbReference>
<dbReference type="EMBL" id="GEZM01051474">
    <property type="protein sequence ID" value="JAV74876.1"/>
    <property type="molecule type" value="Transcribed_RNA"/>
</dbReference>
<comment type="function">
    <text evidence="3">PPIases accelerate the folding of proteins. It catalyzes the cis-trans isomerization of proline imidic peptide bonds in oligopeptides.</text>
</comment>
<keyword evidence="2 3" id="KW-0413">Isomerase</keyword>
<dbReference type="Pfam" id="PF00160">
    <property type="entry name" value="Pro_isomerase"/>
    <property type="match status" value="1"/>
</dbReference>
<accession>A0A1Y1LTH2</accession>
<name>A0A1Y1LTH2_PHOPY</name>
<organism evidence="5">
    <name type="scientific">Photinus pyralis</name>
    <name type="common">Common eastern firefly</name>
    <name type="synonym">Lampyris pyralis</name>
    <dbReference type="NCBI Taxonomy" id="7054"/>
    <lineage>
        <taxon>Eukaryota</taxon>
        <taxon>Metazoa</taxon>
        <taxon>Ecdysozoa</taxon>
        <taxon>Arthropoda</taxon>
        <taxon>Hexapoda</taxon>
        <taxon>Insecta</taxon>
        <taxon>Pterygota</taxon>
        <taxon>Neoptera</taxon>
        <taxon>Endopterygota</taxon>
        <taxon>Coleoptera</taxon>
        <taxon>Polyphaga</taxon>
        <taxon>Elateriformia</taxon>
        <taxon>Elateroidea</taxon>
        <taxon>Lampyridae</taxon>
        <taxon>Lampyrinae</taxon>
        <taxon>Photinus</taxon>
    </lineage>
</organism>
<evidence type="ECO:0000256" key="3">
    <source>
        <dbReference type="RuleBase" id="RU363019"/>
    </source>
</evidence>
<dbReference type="GO" id="GO:0016018">
    <property type="term" value="F:cyclosporin A binding"/>
    <property type="evidence" value="ECO:0007669"/>
    <property type="project" value="TreeGrafter"/>
</dbReference>
<dbReference type="Gene3D" id="2.40.100.10">
    <property type="entry name" value="Cyclophilin-like"/>
    <property type="match status" value="1"/>
</dbReference>
<dbReference type="PROSITE" id="PS00170">
    <property type="entry name" value="CSA_PPIASE_1"/>
    <property type="match status" value="1"/>
</dbReference>
<feature type="domain" description="PPIase cyclophilin-type" evidence="4">
    <location>
        <begin position="15"/>
        <end position="119"/>
    </location>
</feature>
<comment type="catalytic activity">
    <reaction evidence="3">
        <text>[protein]-peptidylproline (omega=180) = [protein]-peptidylproline (omega=0)</text>
        <dbReference type="Rhea" id="RHEA:16237"/>
        <dbReference type="Rhea" id="RHEA-COMP:10747"/>
        <dbReference type="Rhea" id="RHEA-COMP:10748"/>
        <dbReference type="ChEBI" id="CHEBI:83833"/>
        <dbReference type="ChEBI" id="CHEBI:83834"/>
        <dbReference type="EC" id="5.2.1.8"/>
    </reaction>
</comment>
<comment type="similarity">
    <text evidence="3">Belongs to the cyclophilin-type PPIase family.</text>
</comment>
<dbReference type="InterPro" id="IPR020892">
    <property type="entry name" value="Cyclophilin-type_PPIase_CS"/>
</dbReference>
<dbReference type="PANTHER" id="PTHR11071:SF561">
    <property type="entry name" value="PEPTIDYL-PROLYL CIS-TRANS ISOMERASE D-RELATED"/>
    <property type="match status" value="1"/>
</dbReference>
<dbReference type="InterPro" id="IPR002130">
    <property type="entry name" value="Cyclophilin-type_PPIase_dom"/>
</dbReference>
<evidence type="ECO:0000313" key="5">
    <source>
        <dbReference type="EMBL" id="JAV74876.1"/>
    </source>
</evidence>